<keyword evidence="2" id="KW-0812">Transmembrane</keyword>
<gene>
    <name evidence="7" type="ORF">SAMN05216582_11225</name>
</gene>
<evidence type="ECO:0000259" key="6">
    <source>
        <dbReference type="Pfam" id="PF08479"/>
    </source>
</evidence>
<evidence type="ECO:0000259" key="5">
    <source>
        <dbReference type="Pfam" id="PF03865"/>
    </source>
</evidence>
<feature type="signal peptide" evidence="4">
    <location>
        <begin position="1"/>
        <end position="42"/>
    </location>
</feature>
<keyword evidence="1" id="KW-0472">Membrane</keyword>
<dbReference type="GO" id="GO:0008320">
    <property type="term" value="F:protein transmembrane transporter activity"/>
    <property type="evidence" value="ECO:0007669"/>
    <property type="project" value="TreeGrafter"/>
</dbReference>
<sequence length="561" mass="60843">MRQTRARRIRNQRRQERFVSSTKGLVSLLAATCMMVPFTAGAAPAVPSPGESLEKPQVTDNKVVVENDNTTPAAVPTGTKFKLQSIKVNHDGMKLKEARLQAITQKIVGREITAQELNAAVAEITAYARKAGYPAAIAYIPEQTAKKGNLQLNIEPGRFDKITIVNDGVLQERLPKGYLAGLKTGDIVRTKKLEKALRNLRDLPGINVRASLSPGAEQGTSNLTVKVDKGDVDAYVLYAENYGSRASGRYRYGLQADWRNLEGSGARINAGGLISNSHQRGYNIGLETPVGHSATVMGVGFSHSNYELGSIWSQLGVKGKSNTISLYGRTPLQNTATNGLNLVYAYNYRQLTDEFNHVDFGDRHSHSVSLGLDGRARTAQSALQYNVTLHNGNLVPGSQVAAVLADAGAYKGHFFKGTFDTTALQKLGGPFDVMLKLSGQKAASNLDSSEHIYLGGAKGIRAYPQGEASGDEGILGNLELRYHTPVKGLTLSTYFDAGRVKAEKSGSNATTLKGWGLGLTYAQPNDWFARIDYARRIGFADNLSRDAESRGRIWFMVGKIF</sequence>
<dbReference type="Gene3D" id="3.10.20.310">
    <property type="entry name" value="membrane protein fhac"/>
    <property type="match status" value="1"/>
</dbReference>
<dbReference type="InterPro" id="IPR051544">
    <property type="entry name" value="TPS_OM_transporter"/>
</dbReference>
<keyword evidence="3" id="KW-0998">Cell outer membrane</keyword>
<reference evidence="7 8" key="1">
    <citation type="submission" date="2016-11" db="EMBL/GenBank/DDBJ databases">
        <authorList>
            <person name="Jaros S."/>
            <person name="Januszkiewicz K."/>
            <person name="Wedrychowicz H."/>
        </authorList>
    </citation>
    <scope>NUCLEOTIDE SEQUENCE [LARGE SCALE GENOMIC DNA]</scope>
    <source>
        <strain evidence="7 8">HD4</strain>
    </source>
</reference>
<dbReference type="GO" id="GO:0046819">
    <property type="term" value="P:protein secretion by the type V secretion system"/>
    <property type="evidence" value="ECO:0007669"/>
    <property type="project" value="TreeGrafter"/>
</dbReference>
<evidence type="ECO:0000256" key="1">
    <source>
        <dbReference type="ARBA" id="ARBA00022452"/>
    </source>
</evidence>
<name>A0A1M6UER1_SELRU</name>
<dbReference type="EMBL" id="FRBC01000012">
    <property type="protein sequence ID" value="SHK67676.1"/>
    <property type="molecule type" value="Genomic_DNA"/>
</dbReference>
<feature type="domain" description="Haemolysin activator HlyB C-terminal" evidence="5">
    <location>
        <begin position="219"/>
        <end position="520"/>
    </location>
</feature>
<feature type="chain" id="PRO_5012002804" evidence="4">
    <location>
        <begin position="43"/>
        <end position="561"/>
    </location>
</feature>
<dbReference type="Gene3D" id="2.40.160.50">
    <property type="entry name" value="membrane protein fhac: a member of the omp85/tpsb transporter family"/>
    <property type="match status" value="1"/>
</dbReference>
<dbReference type="Proteomes" id="UP000184263">
    <property type="component" value="Unassembled WGS sequence"/>
</dbReference>
<accession>A0A1M6UER1</accession>
<evidence type="ECO:0000256" key="4">
    <source>
        <dbReference type="SAM" id="SignalP"/>
    </source>
</evidence>
<dbReference type="Pfam" id="PF03865">
    <property type="entry name" value="ShlB"/>
    <property type="match status" value="1"/>
</dbReference>
<keyword evidence="4" id="KW-0732">Signal</keyword>
<dbReference type="InterPro" id="IPR005565">
    <property type="entry name" value="Hemolysn_activator_HlyB_C"/>
</dbReference>
<evidence type="ECO:0000256" key="3">
    <source>
        <dbReference type="ARBA" id="ARBA00023237"/>
    </source>
</evidence>
<dbReference type="InterPro" id="IPR013686">
    <property type="entry name" value="Polypept-transport_assoc_ShlB"/>
</dbReference>
<dbReference type="AlphaFoldDB" id="A0A1M6UER1"/>
<dbReference type="Pfam" id="PF08479">
    <property type="entry name" value="POTRA_2"/>
    <property type="match status" value="1"/>
</dbReference>
<dbReference type="PANTHER" id="PTHR34597">
    <property type="entry name" value="SLR1661 PROTEIN"/>
    <property type="match status" value="1"/>
</dbReference>
<dbReference type="GO" id="GO:0098046">
    <property type="term" value="C:type V protein secretion system complex"/>
    <property type="evidence" value="ECO:0007669"/>
    <property type="project" value="TreeGrafter"/>
</dbReference>
<evidence type="ECO:0000256" key="2">
    <source>
        <dbReference type="ARBA" id="ARBA00022692"/>
    </source>
</evidence>
<keyword evidence="1" id="KW-1134">Transmembrane beta strand</keyword>
<protein>
    <submittedName>
        <fullName evidence="7">Hemolysin activation/secretion protein</fullName>
    </submittedName>
</protein>
<organism evidence="7 8">
    <name type="scientific">Selenomonas ruminantium</name>
    <dbReference type="NCBI Taxonomy" id="971"/>
    <lineage>
        <taxon>Bacteria</taxon>
        <taxon>Bacillati</taxon>
        <taxon>Bacillota</taxon>
        <taxon>Negativicutes</taxon>
        <taxon>Selenomonadales</taxon>
        <taxon>Selenomonadaceae</taxon>
        <taxon>Selenomonas</taxon>
    </lineage>
</organism>
<feature type="domain" description="Polypeptide-transport-associated ShlB-type" evidence="6">
    <location>
        <begin position="84"/>
        <end position="157"/>
    </location>
</feature>
<dbReference type="PANTHER" id="PTHR34597:SF1">
    <property type="entry name" value="HEME_HEMOPEXIN TRANSPORTER PROTEIN HUXB"/>
    <property type="match status" value="1"/>
</dbReference>
<evidence type="ECO:0000313" key="8">
    <source>
        <dbReference type="Proteomes" id="UP000184263"/>
    </source>
</evidence>
<evidence type="ECO:0000313" key="7">
    <source>
        <dbReference type="EMBL" id="SHK67676.1"/>
    </source>
</evidence>
<proteinExistence type="predicted"/>